<feature type="transmembrane region" description="Helical" evidence="7">
    <location>
        <begin position="295"/>
        <end position="314"/>
    </location>
</feature>
<evidence type="ECO:0000313" key="8">
    <source>
        <dbReference type="EMBL" id="PNS13846.1"/>
    </source>
</evidence>
<evidence type="ECO:0000313" key="9">
    <source>
        <dbReference type="Proteomes" id="UP000243797"/>
    </source>
</evidence>
<dbReference type="PANTHER" id="PTHR32385">
    <property type="entry name" value="MANNOSYL PHOSPHORYLINOSITOL CERAMIDE SYNTHASE"/>
    <property type="match status" value="1"/>
</dbReference>
<keyword evidence="5 7" id="KW-1133">Transmembrane helix</keyword>
<reference evidence="8 9" key="1">
    <citation type="submission" date="2017-06" db="EMBL/GenBank/DDBJ databases">
        <title>Draft genome sequence of a variant of Elsinoe murrayae.</title>
        <authorList>
            <person name="Cheng Q."/>
        </authorList>
    </citation>
    <scope>NUCLEOTIDE SEQUENCE [LARGE SCALE GENOMIC DNA]</scope>
    <source>
        <strain evidence="8 9">CQ-2017a</strain>
    </source>
</reference>
<dbReference type="InterPro" id="IPR007577">
    <property type="entry name" value="GlycoTrfase_DXD_sugar-bd_CS"/>
</dbReference>
<comment type="similarity">
    <text evidence="2">Belongs to the glycosyltransferase 32 family.</text>
</comment>
<evidence type="ECO:0000256" key="5">
    <source>
        <dbReference type="ARBA" id="ARBA00022989"/>
    </source>
</evidence>
<dbReference type="EMBL" id="NKHZ01000089">
    <property type="protein sequence ID" value="PNS13846.1"/>
    <property type="molecule type" value="Genomic_DNA"/>
</dbReference>
<dbReference type="OrthoDB" id="3647at2759"/>
<comment type="caution">
    <text evidence="8">The sequence shown here is derived from an EMBL/GenBank/DDBJ whole genome shotgun (WGS) entry which is preliminary data.</text>
</comment>
<sequence>MLSRLKIALCILLLTLLLTALHLLTNQLSFESYLHSRLITLSSFSPSYVNALLSAPDPRSDFNFTFPNTTHPIPRKIHFIWFRDLYPDTSRPSHIPSSGSHAPARCLLFNPHFTHQIWNATSARDLLSTHYPWFLPVYDAYPHPIQRVDAFKYFLLYHHGGVYLDMDVACRRNLDPLLDFGAWWPKARPWGVNNDVMAATKGHPLLRRMMERLQARNRRWGSTWWTVWWSTGPGFAGDMLGEWWREGRGMDEGDAEIRVLPEAFYSEQYTFFGHSPGGTWYGSDVMVITWIVDRVWIFLSLFAVLGMGYAFFVWRRSTRSGRRMSLIKSWV</sequence>
<accession>A0A2K1QFI3</accession>
<evidence type="ECO:0000256" key="6">
    <source>
        <dbReference type="ARBA" id="ARBA00023136"/>
    </source>
</evidence>
<evidence type="ECO:0000256" key="2">
    <source>
        <dbReference type="ARBA" id="ARBA00009003"/>
    </source>
</evidence>
<dbReference type="Gene3D" id="3.90.550.20">
    <property type="match status" value="1"/>
</dbReference>
<dbReference type="AlphaFoldDB" id="A0A2K1QFI3"/>
<evidence type="ECO:0000256" key="7">
    <source>
        <dbReference type="SAM" id="Phobius"/>
    </source>
</evidence>
<evidence type="ECO:0000256" key="4">
    <source>
        <dbReference type="ARBA" id="ARBA00022692"/>
    </source>
</evidence>
<evidence type="ECO:0000256" key="3">
    <source>
        <dbReference type="ARBA" id="ARBA00022679"/>
    </source>
</evidence>
<evidence type="ECO:0000256" key="1">
    <source>
        <dbReference type="ARBA" id="ARBA00004370"/>
    </source>
</evidence>
<dbReference type="STRING" id="2082308.A0A2K1QFI3"/>
<dbReference type="Pfam" id="PF04488">
    <property type="entry name" value="Gly_transf_sug"/>
    <property type="match status" value="1"/>
</dbReference>
<gene>
    <name evidence="8" type="ORF">CAC42_1337</name>
</gene>
<dbReference type="SUPFAM" id="SSF53448">
    <property type="entry name" value="Nucleotide-diphospho-sugar transferases"/>
    <property type="match status" value="1"/>
</dbReference>
<keyword evidence="4 7" id="KW-0812">Transmembrane</keyword>
<dbReference type="GO" id="GO:0016020">
    <property type="term" value="C:membrane"/>
    <property type="evidence" value="ECO:0007669"/>
    <property type="project" value="UniProtKB-SubCell"/>
</dbReference>
<dbReference type="Proteomes" id="UP000243797">
    <property type="component" value="Unassembled WGS sequence"/>
</dbReference>
<keyword evidence="6 7" id="KW-0472">Membrane</keyword>
<dbReference type="InterPro" id="IPR029044">
    <property type="entry name" value="Nucleotide-diphossugar_trans"/>
</dbReference>
<keyword evidence="9" id="KW-1185">Reference proteome</keyword>
<name>A0A2K1QFI3_9PEZI</name>
<organism evidence="8 9">
    <name type="scientific">Sphaceloma murrayae</name>
    <dbReference type="NCBI Taxonomy" id="2082308"/>
    <lineage>
        <taxon>Eukaryota</taxon>
        <taxon>Fungi</taxon>
        <taxon>Dikarya</taxon>
        <taxon>Ascomycota</taxon>
        <taxon>Pezizomycotina</taxon>
        <taxon>Dothideomycetes</taxon>
        <taxon>Dothideomycetidae</taxon>
        <taxon>Myriangiales</taxon>
        <taxon>Elsinoaceae</taxon>
        <taxon>Sphaceloma</taxon>
    </lineage>
</organism>
<comment type="subcellular location">
    <subcellularLocation>
        <location evidence="1">Membrane</location>
    </subcellularLocation>
</comment>
<proteinExistence type="inferred from homology"/>
<dbReference type="PANTHER" id="PTHR32385:SF20">
    <property type="entry name" value="MANNOSYL PHOSPHORYLINOSITOL CERAMIDE SYNTHASE CSH1-RELATED"/>
    <property type="match status" value="1"/>
</dbReference>
<protein>
    <submittedName>
        <fullName evidence="8">Uncharacterized protein</fullName>
    </submittedName>
</protein>
<dbReference type="GO" id="GO:0000030">
    <property type="term" value="F:mannosyltransferase activity"/>
    <property type="evidence" value="ECO:0007669"/>
    <property type="project" value="TreeGrafter"/>
</dbReference>
<keyword evidence="3" id="KW-0808">Transferase</keyword>
<dbReference type="InterPro" id="IPR051706">
    <property type="entry name" value="Glycosyltransferase_domain"/>
</dbReference>
<dbReference type="InParanoid" id="A0A2K1QFI3"/>
<dbReference type="GO" id="GO:0051999">
    <property type="term" value="P:mannosyl-inositol phosphorylceramide biosynthetic process"/>
    <property type="evidence" value="ECO:0007669"/>
    <property type="project" value="TreeGrafter"/>
</dbReference>